<reference evidence="2" key="1">
    <citation type="submission" date="2021-01" db="EMBL/GenBank/DDBJ databases">
        <title>Microvirga sp.</title>
        <authorList>
            <person name="Kim M.K."/>
        </authorList>
    </citation>
    <scope>NUCLEOTIDE SEQUENCE</scope>
    <source>
        <strain evidence="2">5420S-16</strain>
    </source>
</reference>
<comment type="caution">
    <text evidence="2">The sequence shown here is derived from an EMBL/GenBank/DDBJ whole genome shotgun (WGS) entry which is preliminary data.</text>
</comment>
<name>A0A937D3E1_9HYPH</name>
<dbReference type="EMBL" id="JAEQMY010000038">
    <property type="protein sequence ID" value="MBL0406305.1"/>
    <property type="molecule type" value="Genomic_DNA"/>
</dbReference>
<feature type="domain" description="Glycosyltransferase subfamily 4-like N-terminal" evidence="1">
    <location>
        <begin position="16"/>
        <end position="217"/>
    </location>
</feature>
<gene>
    <name evidence="2" type="ORF">JKG68_20305</name>
</gene>
<protein>
    <submittedName>
        <fullName evidence="2">Glycosyltransferase family 4 protein</fullName>
    </submittedName>
</protein>
<evidence type="ECO:0000313" key="3">
    <source>
        <dbReference type="Proteomes" id="UP000605848"/>
    </source>
</evidence>
<dbReference type="Pfam" id="PF13439">
    <property type="entry name" value="Glyco_transf_4"/>
    <property type="match status" value="1"/>
</dbReference>
<evidence type="ECO:0000313" key="2">
    <source>
        <dbReference type="EMBL" id="MBL0406305.1"/>
    </source>
</evidence>
<dbReference type="CDD" id="cd03823">
    <property type="entry name" value="GT4_ExpE7-like"/>
    <property type="match status" value="1"/>
</dbReference>
<organism evidence="2 3">
    <name type="scientific">Microvirga aerilata</name>
    <dbReference type="NCBI Taxonomy" id="670292"/>
    <lineage>
        <taxon>Bacteria</taxon>
        <taxon>Pseudomonadati</taxon>
        <taxon>Pseudomonadota</taxon>
        <taxon>Alphaproteobacteria</taxon>
        <taxon>Hyphomicrobiales</taxon>
        <taxon>Methylobacteriaceae</taxon>
        <taxon>Microvirga</taxon>
    </lineage>
</organism>
<dbReference type="PANTHER" id="PTHR12526">
    <property type="entry name" value="GLYCOSYLTRANSFERASE"/>
    <property type="match status" value="1"/>
</dbReference>
<dbReference type="Pfam" id="PF13692">
    <property type="entry name" value="Glyco_trans_1_4"/>
    <property type="match status" value="1"/>
</dbReference>
<keyword evidence="3" id="KW-1185">Reference proteome</keyword>
<sequence length="440" mass="49078">MRIMILSHGHPELSTGGAERAAYSLFQRLKQDPAVDDVVFVARAEHQAIGHSALFGSFRGRQDEILAAPPPVDGFTFQSLGFDVLKQLVNELISAIKPDVVHVHHFIFWGVEIFELFKQAGVRVVFTIHEFAAVCANYGQMIKVDGRLCHAASPAECGLCFPARSAGKFFVRNTILQSMFDHVDAFIAPSAFLKERYVAWGLPDAKTHVIENLLDAEVIARGRARAALPVQEEPIVSNDEEARAIVFGFFGQINPFKGVDILLQAASALPDTLRKRIEIRIHGENRHYRETEFGKRVEELLADTKDVVRLMGSYRNEEVSDLMAACDWIVVPSIWWENSPVVIQEARMAGRPMICANIGGMAEKIDRSTDLLFPARSPGALAEVMRTVVRQQTRPNAQHLNDLATARSNADDIHFARHRTLYDTLLLPARWQPAAVRAEA</sequence>
<dbReference type="SUPFAM" id="SSF53756">
    <property type="entry name" value="UDP-Glycosyltransferase/glycogen phosphorylase"/>
    <property type="match status" value="1"/>
</dbReference>
<dbReference type="Gene3D" id="3.40.50.2000">
    <property type="entry name" value="Glycogen Phosphorylase B"/>
    <property type="match status" value="2"/>
</dbReference>
<dbReference type="Proteomes" id="UP000605848">
    <property type="component" value="Unassembled WGS sequence"/>
</dbReference>
<dbReference type="AlphaFoldDB" id="A0A937D3E1"/>
<proteinExistence type="predicted"/>
<evidence type="ECO:0000259" key="1">
    <source>
        <dbReference type="Pfam" id="PF13439"/>
    </source>
</evidence>
<dbReference type="InterPro" id="IPR028098">
    <property type="entry name" value="Glyco_trans_4-like_N"/>
</dbReference>
<dbReference type="RefSeq" id="WP_202063162.1">
    <property type="nucleotide sequence ID" value="NZ_JAEQMY010000038.1"/>
</dbReference>
<dbReference type="GO" id="GO:0016757">
    <property type="term" value="F:glycosyltransferase activity"/>
    <property type="evidence" value="ECO:0007669"/>
    <property type="project" value="UniProtKB-ARBA"/>
</dbReference>
<accession>A0A937D3E1</accession>